<dbReference type="Gene3D" id="2.115.10.20">
    <property type="entry name" value="Glycosyl hydrolase domain, family 43"/>
    <property type="match status" value="2"/>
</dbReference>
<dbReference type="EMBL" id="JX649902">
    <property type="protein sequence ID" value="AGC72441.1"/>
    <property type="molecule type" value="Genomic_DNA"/>
</dbReference>
<accession>L7VYD9</accession>
<name>L7VYD9_9BACT</name>
<protein>
    <submittedName>
        <fullName evidence="1">Uncharacterized protein</fullName>
    </submittedName>
</protein>
<organism evidence="1">
    <name type="scientific">uncultured bacterium A1Q1_fos_493</name>
    <dbReference type="NCBI Taxonomy" id="1256577"/>
    <lineage>
        <taxon>Bacteria</taxon>
        <taxon>environmental samples</taxon>
    </lineage>
</organism>
<dbReference type="AlphaFoldDB" id="L7VYD9"/>
<evidence type="ECO:0000313" key="1">
    <source>
        <dbReference type="EMBL" id="AGC72441.1"/>
    </source>
</evidence>
<proteinExistence type="predicted"/>
<dbReference type="SUPFAM" id="SSF75005">
    <property type="entry name" value="Arabinanase/levansucrase/invertase"/>
    <property type="match status" value="1"/>
</dbReference>
<sequence>MTQPQRKWLPFLDWFGIWPGAAAYEADGRAWVSEAPQGVQLAVQMPVRGEPMLIADRPWESALGYATAFYDEGRYRLWYGAQTSADGYPNGLLCYAESADGFQWEKPAVGQFDWNGSRANNIVFNKSIEGCVFRDPSADAAERYKLIFMEPGADYQGQRIYGAELNRAIKQLQAQGINPADLYGKHLRLVGAVYGAVSPDGLQWCQIEEPLFEKFCDTQNVVYYDTAKGNYVGYWRTGNGNRRAIARSETADFRHWPLPEIVLQPDGQDAPTDDYYTNGYSPYPGNNNFHLMFPSIYRRVRDFCDVQLAVSRNGVNWSWPERRPILAPTGPLDKGGLYPGPGLIPLTDNRWGLLCRYEAVMHNESYYYSPPGERTGSVGWATWPRDRLVALAAPLEGQVTLNKQRCSGEPLLLNYQTEANGWIQVELIEPTLWPPARLAPIPGYAFADCTPLQGDNSASAVHWQGSADLSALRGREICMRIRLCRAKLFALSLEPLADSESVGMYWQIVGPENF</sequence>
<reference evidence="1" key="1">
    <citation type="submission" date="2012-09" db="EMBL/GenBank/DDBJ databases">
        <title>Metagenomic Characterization of a Microbial Community in Wastewater Detects High Levels of Antibiotic Resistance.</title>
        <authorList>
            <person name="Abrams M."/>
            <person name="Caldwell A."/>
            <person name="Vandaei E."/>
            <person name="Lee W."/>
            <person name="Perrott J."/>
            <person name="Khan S.Y."/>
            <person name="Ta J."/>
            <person name="Romero D."/>
            <person name="Nguyen V."/>
            <person name="Pourmand N."/>
            <person name="Ouverney C.C."/>
        </authorList>
    </citation>
    <scope>NUCLEOTIDE SEQUENCE</scope>
</reference>
<dbReference type="InterPro" id="IPR023296">
    <property type="entry name" value="Glyco_hydro_beta-prop_sf"/>
</dbReference>